<dbReference type="SUPFAM" id="SSF46955">
    <property type="entry name" value="Putative DNA-binding domain"/>
    <property type="match status" value="1"/>
</dbReference>
<evidence type="ECO:0000256" key="2">
    <source>
        <dbReference type="ARBA" id="ARBA00008653"/>
    </source>
</evidence>
<feature type="binding site" evidence="15">
    <location>
        <position position="447"/>
    </location>
    <ligand>
        <name>Mg(2+)</name>
        <dbReference type="ChEBI" id="CHEBI:18420"/>
        <note>shared with alpha subunit</note>
    </ligand>
</feature>
<evidence type="ECO:0000256" key="15">
    <source>
        <dbReference type="HAMAP-Rule" id="MF_00283"/>
    </source>
</evidence>
<evidence type="ECO:0000256" key="9">
    <source>
        <dbReference type="ARBA" id="ARBA00022840"/>
    </source>
</evidence>
<keyword evidence="9 15" id="KW-0067">ATP-binding</keyword>
<dbReference type="InterPro" id="IPR033714">
    <property type="entry name" value="tRNA_bind_bactPheRS"/>
</dbReference>
<dbReference type="SMART" id="SM00874">
    <property type="entry name" value="B5"/>
    <property type="match status" value="1"/>
</dbReference>
<name>A0ABY8LSR9_9BACT</name>
<evidence type="ECO:0000256" key="10">
    <source>
        <dbReference type="ARBA" id="ARBA00022842"/>
    </source>
</evidence>
<feature type="binding site" evidence="15">
    <location>
        <position position="441"/>
    </location>
    <ligand>
        <name>Mg(2+)</name>
        <dbReference type="ChEBI" id="CHEBI:18420"/>
        <note>shared with alpha subunit</note>
    </ligand>
</feature>
<dbReference type="Pfam" id="PF03483">
    <property type="entry name" value="B3_4"/>
    <property type="match status" value="1"/>
</dbReference>
<dbReference type="Proteomes" id="UP001179842">
    <property type="component" value="Chromosome"/>
</dbReference>
<dbReference type="InterPro" id="IPR005146">
    <property type="entry name" value="B3/B4_tRNA-bd"/>
</dbReference>
<dbReference type="InterPro" id="IPR005147">
    <property type="entry name" value="tRNA_synthase_B5-dom"/>
</dbReference>
<evidence type="ECO:0000259" key="17">
    <source>
        <dbReference type="PROSITE" id="PS50886"/>
    </source>
</evidence>
<keyword evidence="11 16" id="KW-0694">RNA-binding</keyword>
<evidence type="ECO:0000256" key="5">
    <source>
        <dbReference type="ARBA" id="ARBA00022555"/>
    </source>
</evidence>
<dbReference type="GO" id="GO:0004826">
    <property type="term" value="F:phenylalanine-tRNA ligase activity"/>
    <property type="evidence" value="ECO:0007669"/>
    <property type="project" value="UniProtKB-EC"/>
</dbReference>
<comment type="catalytic activity">
    <reaction evidence="14 15">
        <text>tRNA(Phe) + L-phenylalanine + ATP = L-phenylalanyl-tRNA(Phe) + AMP + diphosphate + H(+)</text>
        <dbReference type="Rhea" id="RHEA:19413"/>
        <dbReference type="Rhea" id="RHEA-COMP:9668"/>
        <dbReference type="Rhea" id="RHEA-COMP:9699"/>
        <dbReference type="ChEBI" id="CHEBI:15378"/>
        <dbReference type="ChEBI" id="CHEBI:30616"/>
        <dbReference type="ChEBI" id="CHEBI:33019"/>
        <dbReference type="ChEBI" id="CHEBI:58095"/>
        <dbReference type="ChEBI" id="CHEBI:78442"/>
        <dbReference type="ChEBI" id="CHEBI:78531"/>
        <dbReference type="ChEBI" id="CHEBI:456215"/>
        <dbReference type="EC" id="6.1.1.20"/>
    </reaction>
</comment>
<comment type="subcellular location">
    <subcellularLocation>
        <location evidence="1 15">Cytoplasm</location>
    </subcellularLocation>
</comment>
<dbReference type="NCBIfam" id="TIGR00472">
    <property type="entry name" value="pheT_bact"/>
    <property type="match status" value="1"/>
</dbReference>
<dbReference type="InterPro" id="IPR004532">
    <property type="entry name" value="Phe-tRNA-ligase_IIc_bsu_bact"/>
</dbReference>
<dbReference type="Pfam" id="PF01588">
    <property type="entry name" value="tRNA_bind"/>
    <property type="match status" value="1"/>
</dbReference>
<dbReference type="InterPro" id="IPR009061">
    <property type="entry name" value="DNA-bd_dom_put_sf"/>
</dbReference>
<dbReference type="PANTHER" id="PTHR10947">
    <property type="entry name" value="PHENYLALANYL-TRNA SYNTHETASE BETA CHAIN AND LEUCINE-RICH REPEAT-CONTAINING PROTEIN 47"/>
    <property type="match status" value="1"/>
</dbReference>
<feature type="binding site" evidence="15">
    <location>
        <position position="450"/>
    </location>
    <ligand>
        <name>Mg(2+)</name>
        <dbReference type="ChEBI" id="CHEBI:18420"/>
        <note>shared with alpha subunit</note>
    </ligand>
</feature>
<gene>
    <name evidence="15" type="primary">pheT</name>
    <name evidence="19" type="ORF">QEG99_02380</name>
</gene>
<evidence type="ECO:0000256" key="1">
    <source>
        <dbReference type="ARBA" id="ARBA00004496"/>
    </source>
</evidence>
<comment type="subunit">
    <text evidence="3 15">Tetramer of two alpha and two beta subunits.</text>
</comment>
<comment type="similarity">
    <text evidence="2 15">Belongs to the phenylalanyl-tRNA synthetase beta subunit family. Type 1 subfamily.</text>
</comment>
<comment type="cofactor">
    <cofactor evidence="15">
        <name>Mg(2+)</name>
        <dbReference type="ChEBI" id="CHEBI:18420"/>
    </cofactor>
    <text evidence="15">Binds 2 magnesium ions per tetramer.</text>
</comment>
<evidence type="ECO:0000256" key="14">
    <source>
        <dbReference type="ARBA" id="ARBA00049255"/>
    </source>
</evidence>
<dbReference type="InterPro" id="IPR045060">
    <property type="entry name" value="Phe-tRNA-ligase_IIc_bsu"/>
</dbReference>
<dbReference type="SUPFAM" id="SSF55681">
    <property type="entry name" value="Class II aaRS and biotin synthetases"/>
    <property type="match status" value="1"/>
</dbReference>
<keyword evidence="5 16" id="KW-0820">tRNA-binding</keyword>
<sequence>MLFSFNKLKEIANLDINISILDVVNAINSIGFEVEEYKKLNEIKGIKFGHILNIYKNPNTNKLNVCEIEFNDKIRIIQTNADNVKKGDYLMAFVPGSSSKNIIFDKKNLQGIESEGMLVSLNELGFDSDLVWSEYKDGIFTFNKVDLNLDPIEYFSLNDYIIDIKVLSNRSDANSYYIMARELAAYFNSDFSEIKEKKHTFVSDFKINDFKNNKLSGLEVNLDSNFSLSIQDSLLIVKSGIKLISPIVDLTNLNLLFSGMPCHAYDKDKIVSPISPTIFSGEFEILGAKIVNFQNALGIKDKNDSIISLAGIMGGEKTSVTKDTKKVILEIGNFSIKDIRNSAKQLKIESNSFKQSSKKISNGTMEIAFKFFSNYLKDFSAPINFYKTKEKEIDFDIEYINRISGSKISETEKFQKVINSLKILGFKFHCKKIIVPNYRHDIEDIDDILEEILRFYGYDNLKLERPFTNSFIVNEISSLKNEIAANGFQEVWSYSLISKHKNILNPFNFDNSISLETFVSKEREEIRNSLAISLAEIIEYNQKRKIENISIFEIGMVNELKNVLCLATTSKSFTNLKTILVNLFGNNFKFQRTTNEQMYHSGVSAHIFYENELIGWIGKISPYLSISDALFLEINLDKLSKKEINYQIYNSEPLKTRDITFAIELKESINDKIDDLKSLYKNIFSISIKDVFIKENEKRVTINVVCDEQGMKLIDDKYNK</sequence>
<dbReference type="PROSITE" id="PS50886">
    <property type="entry name" value="TRBD"/>
    <property type="match status" value="1"/>
</dbReference>
<evidence type="ECO:0000256" key="8">
    <source>
        <dbReference type="ARBA" id="ARBA00022741"/>
    </source>
</evidence>
<dbReference type="RefSeq" id="WP_280101603.1">
    <property type="nucleotide sequence ID" value="NZ_CP122979.1"/>
</dbReference>
<evidence type="ECO:0000256" key="16">
    <source>
        <dbReference type="PROSITE-ProRule" id="PRU00209"/>
    </source>
</evidence>
<dbReference type="InterPro" id="IPR012340">
    <property type="entry name" value="NA-bd_OB-fold"/>
</dbReference>
<protein>
    <recommendedName>
        <fullName evidence="15">Phenylalanine--tRNA ligase beta subunit</fullName>
        <ecNumber evidence="15">6.1.1.20</ecNumber>
    </recommendedName>
    <alternativeName>
        <fullName evidence="15">Phenylalanyl-tRNA synthetase beta subunit</fullName>
        <shortName evidence="15">PheRS</shortName>
    </alternativeName>
</protein>
<dbReference type="SUPFAM" id="SSF56037">
    <property type="entry name" value="PheT/TilS domain"/>
    <property type="match status" value="1"/>
</dbReference>
<keyword evidence="4 15" id="KW-0963">Cytoplasm</keyword>
<evidence type="ECO:0000256" key="7">
    <source>
        <dbReference type="ARBA" id="ARBA00022723"/>
    </source>
</evidence>
<keyword evidence="8 15" id="KW-0547">Nucleotide-binding</keyword>
<dbReference type="EMBL" id="CP122979">
    <property type="protein sequence ID" value="WGI36302.1"/>
    <property type="molecule type" value="Genomic_DNA"/>
</dbReference>
<dbReference type="NCBIfam" id="NF001882">
    <property type="entry name" value="PRK00629.5-4"/>
    <property type="match status" value="1"/>
</dbReference>
<dbReference type="InterPro" id="IPR020825">
    <property type="entry name" value="Phe-tRNA_synthase-like_B3/B4"/>
</dbReference>
<dbReference type="Gene3D" id="3.30.930.10">
    <property type="entry name" value="Bira Bifunctional Protein, Domain 2"/>
    <property type="match status" value="1"/>
</dbReference>
<organism evidence="19 20">
    <name type="scientific">Mesomycoplasma lagogenitalium</name>
    <dbReference type="NCBI Taxonomy" id="171286"/>
    <lineage>
        <taxon>Bacteria</taxon>
        <taxon>Bacillati</taxon>
        <taxon>Mycoplasmatota</taxon>
        <taxon>Mycoplasmoidales</taxon>
        <taxon>Metamycoplasmataceae</taxon>
        <taxon>Mesomycoplasma</taxon>
    </lineage>
</organism>
<dbReference type="Gene3D" id="2.40.50.140">
    <property type="entry name" value="Nucleic acid-binding proteins"/>
    <property type="match status" value="1"/>
</dbReference>
<keyword evidence="20" id="KW-1185">Reference proteome</keyword>
<accession>A0ABY8LSR9</accession>
<evidence type="ECO:0000256" key="13">
    <source>
        <dbReference type="ARBA" id="ARBA00023146"/>
    </source>
</evidence>
<evidence type="ECO:0000256" key="11">
    <source>
        <dbReference type="ARBA" id="ARBA00022884"/>
    </source>
</evidence>
<dbReference type="Gene3D" id="3.50.40.10">
    <property type="entry name" value="Phenylalanyl-trna Synthetase, Chain B, domain 3"/>
    <property type="match status" value="1"/>
</dbReference>
<dbReference type="InterPro" id="IPR041616">
    <property type="entry name" value="PheRS_beta_core"/>
</dbReference>
<dbReference type="Pfam" id="PF03484">
    <property type="entry name" value="B5"/>
    <property type="match status" value="1"/>
</dbReference>
<evidence type="ECO:0000256" key="3">
    <source>
        <dbReference type="ARBA" id="ARBA00011209"/>
    </source>
</evidence>
<evidence type="ECO:0000256" key="6">
    <source>
        <dbReference type="ARBA" id="ARBA00022598"/>
    </source>
</evidence>
<keyword evidence="7 15" id="KW-0479">Metal-binding</keyword>
<feature type="domain" description="B5" evidence="18">
    <location>
        <begin position="388"/>
        <end position="463"/>
    </location>
</feature>
<dbReference type="PROSITE" id="PS51483">
    <property type="entry name" value="B5"/>
    <property type="match status" value="1"/>
</dbReference>
<evidence type="ECO:0000313" key="20">
    <source>
        <dbReference type="Proteomes" id="UP001179842"/>
    </source>
</evidence>
<dbReference type="InterPro" id="IPR002547">
    <property type="entry name" value="tRNA-bd_dom"/>
</dbReference>
<dbReference type="PANTHER" id="PTHR10947:SF0">
    <property type="entry name" value="PHENYLALANINE--TRNA LIGASE BETA SUBUNIT"/>
    <property type="match status" value="1"/>
</dbReference>
<evidence type="ECO:0000256" key="12">
    <source>
        <dbReference type="ARBA" id="ARBA00022917"/>
    </source>
</evidence>
<keyword evidence="13 15" id="KW-0030">Aminoacyl-tRNA synthetase</keyword>
<dbReference type="CDD" id="cd02796">
    <property type="entry name" value="tRNA_bind_bactPheRS"/>
    <property type="match status" value="1"/>
</dbReference>
<reference evidence="19" key="1">
    <citation type="submission" date="2023-04" db="EMBL/GenBank/DDBJ databases">
        <title>Completed genome of Mycoplasma lagogenitalium type strain 12MS.</title>
        <authorList>
            <person name="Spergser J."/>
        </authorList>
    </citation>
    <scope>NUCLEOTIDE SEQUENCE</scope>
    <source>
        <strain evidence="19">12MS</strain>
    </source>
</reference>
<keyword evidence="10 15" id="KW-0460">Magnesium</keyword>
<feature type="domain" description="TRNA-binding" evidence="17">
    <location>
        <begin position="40"/>
        <end position="153"/>
    </location>
</feature>
<dbReference type="InterPro" id="IPR045864">
    <property type="entry name" value="aa-tRNA-synth_II/BPL/LPL"/>
</dbReference>
<dbReference type="HAMAP" id="MF_00283">
    <property type="entry name" value="Phe_tRNA_synth_beta1"/>
    <property type="match status" value="1"/>
</dbReference>
<evidence type="ECO:0000313" key="19">
    <source>
        <dbReference type="EMBL" id="WGI36302.1"/>
    </source>
</evidence>
<evidence type="ECO:0000256" key="4">
    <source>
        <dbReference type="ARBA" id="ARBA00022490"/>
    </source>
</evidence>
<evidence type="ECO:0000259" key="18">
    <source>
        <dbReference type="PROSITE" id="PS51483"/>
    </source>
</evidence>
<keyword evidence="6 15" id="KW-0436">Ligase</keyword>
<dbReference type="Gene3D" id="3.30.56.10">
    <property type="match status" value="2"/>
</dbReference>
<dbReference type="EC" id="6.1.1.20" evidence="15"/>
<dbReference type="Pfam" id="PF17759">
    <property type="entry name" value="tRNA_synthFbeta"/>
    <property type="match status" value="1"/>
</dbReference>
<feature type="binding site" evidence="15">
    <location>
        <position position="451"/>
    </location>
    <ligand>
        <name>Mg(2+)</name>
        <dbReference type="ChEBI" id="CHEBI:18420"/>
        <note>shared with alpha subunit</note>
    </ligand>
</feature>
<keyword evidence="12 15" id="KW-0648">Protein biosynthesis</keyword>
<proteinExistence type="inferred from homology"/>
<dbReference type="SUPFAM" id="SSF50249">
    <property type="entry name" value="Nucleic acid-binding proteins"/>
    <property type="match status" value="1"/>
</dbReference>
<dbReference type="SMART" id="SM00873">
    <property type="entry name" value="B3_4"/>
    <property type="match status" value="1"/>
</dbReference>